<evidence type="ECO:0000259" key="1">
    <source>
        <dbReference type="SMART" id="SM00919"/>
    </source>
</evidence>
<sequence>MRALRSRFLPLLARRWQWQWQWEFQGRRAARCGLCGEAREEEEEEGKMESTMKGIRGDNAPCVLDLDDAATVGGGVGDTYGEDCATEEQLVTPWTVSVASGYNLLRDPRYNKGLAFNERERETHFLRGLLPPAIVSQELQEGNERLFYKLLIDNVEELLPVVYTPTVGEACQKGKILEVLKNWPERSIQGTASVVLSGLVAALKLVGGSLSEHSYLFLGAGEAGTGIAELIALEISRQTKAPIEECRKKIWLVDSKGRAVFASGSPFDPVEYDGKIYVPGQANNAYIFPGFGLGVVMSGAIRVHDDMLLAASEALAQQVTQENFDKGLTYPPFSNIRKISAHIAANVAAKAFGKQAPSAKGPG</sequence>
<feature type="domain" description="Malic enzyme NAD-binding" evidence="1">
    <location>
        <begin position="188"/>
        <end position="352"/>
    </location>
</feature>
<proteinExistence type="predicted"/>
<reference evidence="2" key="1">
    <citation type="submission" date="2015-04" db="UniProtKB">
        <authorList>
            <consortium name="EnsemblPlants"/>
        </authorList>
    </citation>
    <scope>IDENTIFICATION</scope>
</reference>
<dbReference type="eggNOG" id="KOG1257">
    <property type="taxonomic scope" value="Eukaryota"/>
</dbReference>
<dbReference type="SMART" id="SM00919">
    <property type="entry name" value="Malic_M"/>
    <property type="match status" value="1"/>
</dbReference>
<organism evidence="2">
    <name type="scientific">Oryza meridionalis</name>
    <dbReference type="NCBI Taxonomy" id="40149"/>
    <lineage>
        <taxon>Eukaryota</taxon>
        <taxon>Viridiplantae</taxon>
        <taxon>Streptophyta</taxon>
        <taxon>Embryophyta</taxon>
        <taxon>Tracheophyta</taxon>
        <taxon>Spermatophyta</taxon>
        <taxon>Magnoliopsida</taxon>
        <taxon>Liliopsida</taxon>
        <taxon>Poales</taxon>
        <taxon>Poaceae</taxon>
        <taxon>BOP clade</taxon>
        <taxon>Oryzoideae</taxon>
        <taxon>Oryzeae</taxon>
        <taxon>Oryzinae</taxon>
        <taxon>Oryza</taxon>
    </lineage>
</organism>
<dbReference type="InterPro" id="IPR036291">
    <property type="entry name" value="NAD(P)-bd_dom_sf"/>
</dbReference>
<dbReference type="PANTHER" id="PTHR23406">
    <property type="entry name" value="MALIC ENZYME-RELATED"/>
    <property type="match status" value="1"/>
</dbReference>
<dbReference type="Proteomes" id="UP000008021">
    <property type="component" value="Chromosome 1"/>
</dbReference>
<dbReference type="SUPFAM" id="SSF53223">
    <property type="entry name" value="Aminoacid dehydrogenase-like, N-terminal domain"/>
    <property type="match status" value="1"/>
</dbReference>
<dbReference type="Gene3D" id="3.40.50.720">
    <property type="entry name" value="NAD(P)-binding Rossmann-like Domain"/>
    <property type="match status" value="2"/>
</dbReference>
<dbReference type="SUPFAM" id="SSF51735">
    <property type="entry name" value="NAD(P)-binding Rossmann-fold domains"/>
    <property type="match status" value="1"/>
</dbReference>
<accession>A0A0E0C7E0</accession>
<dbReference type="GO" id="GO:0009507">
    <property type="term" value="C:chloroplast"/>
    <property type="evidence" value="ECO:0007669"/>
    <property type="project" value="TreeGrafter"/>
</dbReference>
<dbReference type="PANTHER" id="PTHR23406:SF89">
    <property type="entry name" value="NADP-DEPENDENT MALIC ENZYME 1"/>
    <property type="match status" value="1"/>
</dbReference>
<keyword evidence="3" id="KW-1185">Reference proteome</keyword>
<dbReference type="InterPro" id="IPR012301">
    <property type="entry name" value="Malic_N_dom"/>
</dbReference>
<dbReference type="Pfam" id="PF03949">
    <property type="entry name" value="Malic_M"/>
    <property type="match status" value="1"/>
</dbReference>
<evidence type="ECO:0000313" key="3">
    <source>
        <dbReference type="Proteomes" id="UP000008021"/>
    </source>
</evidence>
<dbReference type="Gene3D" id="1.20.1370.30">
    <property type="match status" value="2"/>
</dbReference>
<dbReference type="Gramene" id="OMERI01G27170.1">
    <property type="protein sequence ID" value="OMERI01G27170.1"/>
    <property type="gene ID" value="OMERI01G27170"/>
</dbReference>
<name>A0A0E0C7E0_9ORYZ</name>
<dbReference type="InterPro" id="IPR046346">
    <property type="entry name" value="Aminoacid_DH-like_N_sf"/>
</dbReference>
<protein>
    <recommendedName>
        <fullName evidence="1">Malic enzyme NAD-binding domain-containing protein</fullName>
    </recommendedName>
</protein>
<dbReference type="AlphaFoldDB" id="A0A0E0C7E0"/>
<dbReference type="Pfam" id="PF00390">
    <property type="entry name" value="malic"/>
    <property type="match status" value="1"/>
</dbReference>
<dbReference type="GO" id="GO:0006108">
    <property type="term" value="P:malate metabolic process"/>
    <property type="evidence" value="ECO:0007669"/>
    <property type="project" value="TreeGrafter"/>
</dbReference>
<dbReference type="STRING" id="40149.A0A0E0C7E0"/>
<dbReference type="GO" id="GO:0051287">
    <property type="term" value="F:NAD binding"/>
    <property type="evidence" value="ECO:0007669"/>
    <property type="project" value="InterPro"/>
</dbReference>
<reference evidence="2" key="2">
    <citation type="submission" date="2018-05" db="EMBL/GenBank/DDBJ databases">
        <title>OmerRS3 (Oryza meridionalis Reference Sequence Version 3).</title>
        <authorList>
            <person name="Zhang J."/>
            <person name="Kudrna D."/>
            <person name="Lee S."/>
            <person name="Talag J."/>
            <person name="Welchert J."/>
            <person name="Wing R.A."/>
        </authorList>
    </citation>
    <scope>NUCLEOTIDE SEQUENCE [LARGE SCALE GENOMIC DNA]</scope>
    <source>
        <strain evidence="2">cv. OR44</strain>
    </source>
</reference>
<evidence type="ECO:0000313" key="2">
    <source>
        <dbReference type="EnsemblPlants" id="OMERI01G27170.1"/>
    </source>
</evidence>
<dbReference type="GO" id="GO:0004473">
    <property type="term" value="F:malate dehydrogenase (decarboxylating) (NADP+) activity"/>
    <property type="evidence" value="ECO:0007669"/>
    <property type="project" value="TreeGrafter"/>
</dbReference>
<dbReference type="HOGENOM" id="CLU_763727_0_0_1"/>
<dbReference type="InterPro" id="IPR012302">
    <property type="entry name" value="Malic_NAD-bd"/>
</dbReference>
<dbReference type="EnsemblPlants" id="OMERI01G27170.1">
    <property type="protein sequence ID" value="OMERI01G27170.1"/>
    <property type="gene ID" value="OMERI01G27170"/>
</dbReference>